<accession>A0ABR4LQ27</accession>
<reference evidence="2 3" key="1">
    <citation type="submission" date="2024-07" db="EMBL/GenBank/DDBJ databases">
        <title>Section-level genome sequencing and comparative genomics of Aspergillus sections Usti and Cavernicolus.</title>
        <authorList>
            <consortium name="Lawrence Berkeley National Laboratory"/>
            <person name="Nybo J.L."/>
            <person name="Vesth T.C."/>
            <person name="Theobald S."/>
            <person name="Frisvad J.C."/>
            <person name="Larsen T.O."/>
            <person name="Kjaerboelling I."/>
            <person name="Rothschild-Mancinelli K."/>
            <person name="Lyhne E.K."/>
            <person name="Kogle M.E."/>
            <person name="Barry K."/>
            <person name="Clum A."/>
            <person name="Na H."/>
            <person name="Ledsgaard L."/>
            <person name="Lin J."/>
            <person name="Lipzen A."/>
            <person name="Kuo A."/>
            <person name="Riley R."/>
            <person name="Mondo S."/>
            <person name="Labutti K."/>
            <person name="Haridas S."/>
            <person name="Pangalinan J."/>
            <person name="Salamov A.A."/>
            <person name="Simmons B.A."/>
            <person name="Magnuson J.K."/>
            <person name="Chen J."/>
            <person name="Drula E."/>
            <person name="Henrissat B."/>
            <person name="Wiebenga A."/>
            <person name="Lubbers R.J."/>
            <person name="Gomes A.C."/>
            <person name="Macurrencykelacurrency M.R."/>
            <person name="Stajich J."/>
            <person name="Grigoriev I.V."/>
            <person name="Mortensen U.H."/>
            <person name="De Vries R.P."/>
            <person name="Baker S.E."/>
            <person name="Andersen M.R."/>
        </authorList>
    </citation>
    <scope>NUCLEOTIDE SEQUENCE [LARGE SCALE GENOMIC DNA]</scope>
    <source>
        <strain evidence="2 3">CBS 449.75</strain>
    </source>
</reference>
<evidence type="ECO:0000313" key="3">
    <source>
        <dbReference type="Proteomes" id="UP001610432"/>
    </source>
</evidence>
<feature type="region of interest" description="Disordered" evidence="1">
    <location>
        <begin position="1"/>
        <end position="91"/>
    </location>
</feature>
<keyword evidence="3" id="KW-1185">Reference proteome</keyword>
<dbReference type="RefSeq" id="XP_070885501.1">
    <property type="nucleotide sequence ID" value="XM_071029268.1"/>
</dbReference>
<dbReference type="EMBL" id="JBFXLQ010000024">
    <property type="protein sequence ID" value="KAL2866522.1"/>
    <property type="molecule type" value="Genomic_DNA"/>
</dbReference>
<dbReference type="Proteomes" id="UP001610432">
    <property type="component" value="Unassembled WGS sequence"/>
</dbReference>
<name>A0ABR4LQ27_9EURO</name>
<feature type="compositionally biased region" description="Polar residues" evidence="1">
    <location>
        <begin position="10"/>
        <end position="21"/>
    </location>
</feature>
<evidence type="ECO:0000313" key="2">
    <source>
        <dbReference type="EMBL" id="KAL2866522.1"/>
    </source>
</evidence>
<dbReference type="GeneID" id="98144340"/>
<comment type="caution">
    <text evidence="2">The sequence shown here is derived from an EMBL/GenBank/DDBJ whole genome shotgun (WGS) entry which is preliminary data.</text>
</comment>
<proteinExistence type="predicted"/>
<organism evidence="2 3">
    <name type="scientific">Aspergillus lucknowensis</name>
    <dbReference type="NCBI Taxonomy" id="176173"/>
    <lineage>
        <taxon>Eukaryota</taxon>
        <taxon>Fungi</taxon>
        <taxon>Dikarya</taxon>
        <taxon>Ascomycota</taxon>
        <taxon>Pezizomycotina</taxon>
        <taxon>Eurotiomycetes</taxon>
        <taxon>Eurotiomycetidae</taxon>
        <taxon>Eurotiales</taxon>
        <taxon>Aspergillaceae</taxon>
        <taxon>Aspergillus</taxon>
        <taxon>Aspergillus subgen. Nidulantes</taxon>
    </lineage>
</organism>
<protein>
    <submittedName>
        <fullName evidence="2">Uncharacterized protein</fullName>
    </submittedName>
</protein>
<sequence length="126" mass="13649">MATDADGDSQMASSPESSRSLSDAEEPKPGSQTPTRPSQTTFSQFAGASELSPPGSQTQNPANILDLGKGATSTEDESTEQPGASWMSKRAQEEYQRAMEYVIDQDFSLDEFGDPFDESDMKEKLL</sequence>
<evidence type="ECO:0000256" key="1">
    <source>
        <dbReference type="SAM" id="MobiDB-lite"/>
    </source>
</evidence>
<feature type="compositionally biased region" description="Polar residues" evidence="1">
    <location>
        <begin position="30"/>
        <end position="46"/>
    </location>
</feature>
<gene>
    <name evidence="2" type="ORF">BJX67DRAFT_355024</name>
</gene>